<evidence type="ECO:0000313" key="3">
    <source>
        <dbReference type="Proteomes" id="UP000002258"/>
    </source>
</evidence>
<protein>
    <submittedName>
        <fullName evidence="2">Uncharacterized protein</fullName>
    </submittedName>
</protein>
<sequence length="315" mass="35044">MASAILGLITSILIIFGFSFVIEDTNTHGHPIYILELDDLVSAFDVANKTSDGGKYEIMVAALDTYTTNHSIVYGVIFDIEDSRDFVVTSLLEMLDKTRKLYSDRMPLYLSSQELDHKVRDGPSPRNSKRTAAIVVNSIRKAGSNVISVIWDRIISILDSPLADILFDHPKMNLLCFEMGRFLPEGSTFEDCKGSATGVAGVTGSECDHGTAFNLIEQGFRWVNAHIDDHQHDVAAVFSYSGGWSLCMKMVKSSSKLNKRDFDSDKMSFPKGFCDSAYGSRRWLKTPEMAPVPARFYDESPDNTSSIRALVHDEL</sequence>
<evidence type="ECO:0000256" key="1">
    <source>
        <dbReference type="SAM" id="SignalP"/>
    </source>
</evidence>
<organism evidence="2 3">
    <name type="scientific">Scheffersomyces stipitis (strain ATCC 58785 / CBS 6054 / NBRC 10063 / NRRL Y-11545)</name>
    <name type="common">Yeast</name>
    <name type="synonym">Pichia stipitis</name>
    <dbReference type="NCBI Taxonomy" id="322104"/>
    <lineage>
        <taxon>Eukaryota</taxon>
        <taxon>Fungi</taxon>
        <taxon>Dikarya</taxon>
        <taxon>Ascomycota</taxon>
        <taxon>Saccharomycotina</taxon>
        <taxon>Pichiomycetes</taxon>
        <taxon>Debaryomycetaceae</taxon>
        <taxon>Scheffersomyces</taxon>
    </lineage>
</organism>
<dbReference type="GeneID" id="4840282"/>
<gene>
    <name evidence="2" type="ORF">PICST_33211</name>
</gene>
<feature type="signal peptide" evidence="1">
    <location>
        <begin position="1"/>
        <end position="19"/>
    </location>
</feature>
<accession>A3LYK6</accession>
<name>A3LYK6_PICST</name>
<dbReference type="EMBL" id="CP000500">
    <property type="protein sequence ID" value="ABN67991.2"/>
    <property type="molecule type" value="Genomic_DNA"/>
</dbReference>
<proteinExistence type="predicted"/>
<dbReference type="Proteomes" id="UP000002258">
    <property type="component" value="Chromosome 6"/>
</dbReference>
<feature type="chain" id="PRO_5002655879" evidence="1">
    <location>
        <begin position="20"/>
        <end position="315"/>
    </location>
</feature>
<evidence type="ECO:0000313" key="2">
    <source>
        <dbReference type="EMBL" id="ABN67991.2"/>
    </source>
</evidence>
<dbReference type="InParanoid" id="A3LYK6"/>
<keyword evidence="1" id="KW-0732">Signal</keyword>
<dbReference type="KEGG" id="pic:PICST_33211"/>
<reference evidence="2 3" key="1">
    <citation type="journal article" date="2007" name="Nat. Biotechnol.">
        <title>Genome sequence of the lignocellulose-bioconverting and xylose-fermenting yeast Pichia stipitis.</title>
        <authorList>
            <person name="Jeffries T.W."/>
            <person name="Grigoriev I.V."/>
            <person name="Grimwood J."/>
            <person name="Laplaza J.M."/>
            <person name="Aerts A."/>
            <person name="Salamov A."/>
            <person name="Schmutz J."/>
            <person name="Lindquist E."/>
            <person name="Dehal P."/>
            <person name="Shapiro H."/>
            <person name="Jin Y.S."/>
            <person name="Passoth V."/>
            <person name="Richardson P.M."/>
        </authorList>
    </citation>
    <scope>NUCLEOTIDE SEQUENCE [LARGE SCALE GENOMIC DNA]</scope>
    <source>
        <strain evidence="3">ATCC 58785 / CBS 6054 / NBRC 10063 / NRRL Y-11545</strain>
    </source>
</reference>
<keyword evidence="3" id="KW-1185">Reference proteome</keyword>
<dbReference type="RefSeq" id="XP_001386020.2">
    <property type="nucleotide sequence ID" value="XM_001385983.1"/>
</dbReference>
<dbReference type="HOGENOM" id="CLU_883122_0_0_1"/>
<dbReference type="AlphaFoldDB" id="A3LYK6"/>